<protein>
    <recommendedName>
        <fullName evidence="3">BD-FAE-like domain-containing protein</fullName>
    </recommendedName>
</protein>
<dbReference type="Proteomes" id="UP000521676">
    <property type="component" value="Unassembled WGS sequence"/>
</dbReference>
<reference evidence="4 6" key="1">
    <citation type="submission" date="2020-06" db="EMBL/GenBank/DDBJ databases">
        <title>Anoxygenic phototrophic Chloroflexota member uses a Type I reaction center.</title>
        <authorList>
            <person name="Tsuji J.M."/>
            <person name="Shaw N.A."/>
            <person name="Nagashima S."/>
            <person name="Venkiteswaran J."/>
            <person name="Schiff S.L."/>
            <person name="Hanada S."/>
            <person name="Tank M."/>
            <person name="Neufeld J.D."/>
        </authorList>
    </citation>
    <scope>NUCLEOTIDE SEQUENCE [LARGE SCALE GENOMIC DNA]</scope>
    <source>
        <strain evidence="4">L227-S17</strain>
    </source>
</reference>
<dbReference type="InterPro" id="IPR029058">
    <property type="entry name" value="AB_hydrolase_fold"/>
</dbReference>
<dbReference type="RefSeq" id="WP_341467552.1">
    <property type="nucleotide sequence ID" value="NZ_CP128399.1"/>
</dbReference>
<dbReference type="SUPFAM" id="SSF53474">
    <property type="entry name" value="alpha/beta-Hydrolases"/>
    <property type="match status" value="1"/>
</dbReference>
<dbReference type="Pfam" id="PF20434">
    <property type="entry name" value="BD-FAE"/>
    <property type="match status" value="1"/>
</dbReference>
<feature type="signal peptide" evidence="2">
    <location>
        <begin position="1"/>
        <end position="29"/>
    </location>
</feature>
<name>A0A8T7LZ03_9CHLR</name>
<organism evidence="4 6">
    <name type="scientific">Candidatus Chlorohelix allophototropha</name>
    <dbReference type="NCBI Taxonomy" id="3003348"/>
    <lineage>
        <taxon>Bacteria</taxon>
        <taxon>Bacillati</taxon>
        <taxon>Chloroflexota</taxon>
        <taxon>Chloroflexia</taxon>
        <taxon>Candidatus Chloroheliales</taxon>
        <taxon>Candidatus Chloroheliaceae</taxon>
        <taxon>Candidatus Chlorohelix</taxon>
    </lineage>
</organism>
<evidence type="ECO:0000313" key="4">
    <source>
        <dbReference type="EMBL" id="NWJ46293.1"/>
    </source>
</evidence>
<feature type="chain" id="PRO_5035822992" description="BD-FAE-like domain-containing protein" evidence="2">
    <location>
        <begin position="30"/>
        <end position="557"/>
    </location>
</feature>
<evidence type="ECO:0000256" key="2">
    <source>
        <dbReference type="SAM" id="SignalP"/>
    </source>
</evidence>
<feature type="domain" description="BD-FAE-like" evidence="3">
    <location>
        <begin position="229"/>
        <end position="319"/>
    </location>
</feature>
<feature type="compositionally biased region" description="Gly residues" evidence="1">
    <location>
        <begin position="167"/>
        <end position="176"/>
    </location>
</feature>
<dbReference type="InterPro" id="IPR048124">
    <property type="entry name" value="Tannase_B"/>
</dbReference>
<proteinExistence type="predicted"/>
<evidence type="ECO:0000313" key="6">
    <source>
        <dbReference type="Proteomes" id="UP000521676"/>
    </source>
</evidence>
<sequence length="557" mass="59004">MRKNFNSGTLRKWRLFLSLTGLFTLVLTACGDSTSTAVPPTSTVAASTTAAATTAQTTATSTKASTTAAATTAASTNGADPLLFPVNNFTEQTVTVTTSTGTKEVTYRLYQHITYVAKPVDANYQSMDVKVPVKVDGKAVDATNAPILFGNSVGGYMSSSNTSSGTNPGGMGGTGMNGAPPMGSKGGAPGGNSSGVSRNTDLALAAGYVVVAPGARGRDNQAADGTYYGKAPAAIVDLKSAIRYIRHNKGIIPGNTDWIVSTGVSAGGALSALLGASGNSHLYDSYFKEIGAADEDDTIFASADFCPIMDLENADMAYEWMFGTIPLNGKLVDQTLSQQLKNAFATYQTSLNLKGANNFGTITADNYGNYLVQTYLIPSANKYLSALTDEKRATYLATNSWITWSNNSATFTFDDYVKHVGRMKSLTAFDALDLTQAENILFGNKTTNARHFTNFSLQQSSGNTTAEVASDLKTVVNLMNPMYFISQNSSGVAKYWWIRYGSSDNNTALSVIINLATSLENKGKDVNTLLYWDAGHGADEDPEAFIAWIGKITGFTK</sequence>
<dbReference type="PROSITE" id="PS51257">
    <property type="entry name" value="PROKAR_LIPOPROTEIN"/>
    <property type="match status" value="1"/>
</dbReference>
<dbReference type="NCBIfam" id="NF041556">
    <property type="entry name" value="tannase_B"/>
    <property type="match status" value="1"/>
</dbReference>
<evidence type="ECO:0000313" key="7">
    <source>
        <dbReference type="Proteomes" id="UP001431572"/>
    </source>
</evidence>
<evidence type="ECO:0000256" key="1">
    <source>
        <dbReference type="SAM" id="MobiDB-lite"/>
    </source>
</evidence>
<reference evidence="5" key="2">
    <citation type="journal article" date="2024" name="Nature">
        <title>Anoxygenic phototroph of the Chloroflexota uses a type I reaction centre.</title>
        <authorList>
            <person name="Tsuji J.M."/>
            <person name="Shaw N.A."/>
            <person name="Nagashima S."/>
            <person name="Venkiteswaran J.J."/>
            <person name="Schiff S.L."/>
            <person name="Watanabe T."/>
            <person name="Fukui M."/>
            <person name="Hanada S."/>
            <person name="Tank M."/>
            <person name="Neufeld J.D."/>
        </authorList>
    </citation>
    <scope>NUCLEOTIDE SEQUENCE</scope>
    <source>
        <strain evidence="5">L227-S17</strain>
    </source>
</reference>
<dbReference type="Gene3D" id="3.40.50.1820">
    <property type="entry name" value="alpha/beta hydrolase"/>
    <property type="match status" value="1"/>
</dbReference>
<feature type="region of interest" description="Disordered" evidence="1">
    <location>
        <begin position="159"/>
        <end position="196"/>
    </location>
</feature>
<dbReference type="EMBL" id="JACATZ010000001">
    <property type="protein sequence ID" value="NWJ46293.1"/>
    <property type="molecule type" value="Genomic_DNA"/>
</dbReference>
<accession>A0A8T7LZ03</accession>
<gene>
    <name evidence="4" type="ORF">HXX08_10490</name>
    <name evidence="5" type="ORF">OZ401_001442</name>
</gene>
<dbReference type="AlphaFoldDB" id="A0A8T7LZ03"/>
<keyword evidence="7" id="KW-1185">Reference proteome</keyword>
<evidence type="ECO:0000259" key="3">
    <source>
        <dbReference type="Pfam" id="PF20434"/>
    </source>
</evidence>
<dbReference type="InterPro" id="IPR049492">
    <property type="entry name" value="BD-FAE-like_dom"/>
</dbReference>
<dbReference type="Proteomes" id="UP001431572">
    <property type="component" value="Chromosome 1"/>
</dbReference>
<feature type="compositionally biased region" description="Gly residues" evidence="1">
    <location>
        <begin position="184"/>
        <end position="193"/>
    </location>
</feature>
<dbReference type="EMBL" id="CP128399">
    <property type="protein sequence ID" value="WJW65664.1"/>
    <property type="molecule type" value="Genomic_DNA"/>
</dbReference>
<keyword evidence="2" id="KW-0732">Signal</keyword>
<evidence type="ECO:0000313" key="5">
    <source>
        <dbReference type="EMBL" id="WJW65664.1"/>
    </source>
</evidence>